<organism evidence="2 3">
    <name type="scientific">Vibrio cortegadensis</name>
    <dbReference type="NCBI Taxonomy" id="1328770"/>
    <lineage>
        <taxon>Bacteria</taxon>
        <taxon>Pseudomonadati</taxon>
        <taxon>Pseudomonadota</taxon>
        <taxon>Gammaproteobacteria</taxon>
        <taxon>Vibrionales</taxon>
        <taxon>Vibrionaceae</taxon>
        <taxon>Vibrio</taxon>
    </lineage>
</organism>
<evidence type="ECO:0000256" key="1">
    <source>
        <dbReference type="SAM" id="Phobius"/>
    </source>
</evidence>
<gene>
    <name evidence="2" type="ORF">ACED38_12860</name>
</gene>
<dbReference type="RefSeq" id="WP_371730598.1">
    <property type="nucleotide sequence ID" value="NZ_JBGOOT010000009.1"/>
</dbReference>
<keyword evidence="1" id="KW-0812">Transmembrane</keyword>
<evidence type="ECO:0000313" key="2">
    <source>
        <dbReference type="EMBL" id="MEZ8195765.1"/>
    </source>
</evidence>
<dbReference type="Pfam" id="PF19659">
    <property type="entry name" value="DUF6162"/>
    <property type="match status" value="1"/>
</dbReference>
<comment type="caution">
    <text evidence="2">The sequence shown here is derived from an EMBL/GenBank/DDBJ whole genome shotgun (WGS) entry which is preliminary data.</text>
</comment>
<dbReference type="Proteomes" id="UP001569153">
    <property type="component" value="Unassembled WGS sequence"/>
</dbReference>
<name>A0ABV4M8B5_9VIBR</name>
<dbReference type="InterPro" id="IPR046160">
    <property type="entry name" value="DUF6162"/>
</dbReference>
<keyword evidence="1" id="KW-1133">Transmembrane helix</keyword>
<dbReference type="EMBL" id="JBGOOT010000009">
    <property type="protein sequence ID" value="MEZ8195765.1"/>
    <property type="molecule type" value="Genomic_DNA"/>
</dbReference>
<accession>A0ABV4M8B5</accession>
<evidence type="ECO:0000313" key="3">
    <source>
        <dbReference type="Proteomes" id="UP001569153"/>
    </source>
</evidence>
<feature type="transmembrane region" description="Helical" evidence="1">
    <location>
        <begin position="17"/>
        <end position="35"/>
    </location>
</feature>
<keyword evidence="3" id="KW-1185">Reference proteome</keyword>
<reference evidence="2 3" key="1">
    <citation type="submission" date="2024-06" db="EMBL/GenBank/DDBJ databases">
        <authorList>
            <person name="Steensen K."/>
            <person name="Seneca J."/>
            <person name="Bartlau N."/>
            <person name="Yu A.X."/>
            <person name="Polz M.F."/>
        </authorList>
    </citation>
    <scope>NUCLEOTIDE SEQUENCE [LARGE SCALE GENOMIC DNA]</scope>
    <source>
        <strain evidence="2 3">FF146</strain>
    </source>
</reference>
<proteinExistence type="predicted"/>
<protein>
    <submittedName>
        <fullName evidence="2">DUF6162 family protein</fullName>
    </submittedName>
</protein>
<keyword evidence="1" id="KW-0472">Membrane</keyword>
<sequence>MIVQTVKSNTGSSEGRWVGGIIAVILLVATIAIPFHQQSSKQHGLESHQISVKDLHQDDLAMIAELRLAFEEIKDLRLDAIEVNREQHQSNRELSNASSRKVLAFSPSVRELEENWIAPFVHDKSWVRKGEHHWSNLGNGFYFGRRVASDGAANVVLNTQLSSPDIWLANETSLLDVDGSISLQILRDKRWKQVAFIVSTETH</sequence>